<evidence type="ECO:0000313" key="3">
    <source>
        <dbReference type="Proteomes" id="UP000298030"/>
    </source>
</evidence>
<gene>
    <name evidence="2" type="ORF">FA13DRAFT_1777883</name>
</gene>
<accession>A0A4Y7SR99</accession>
<feature type="compositionally biased region" description="Basic and acidic residues" evidence="1">
    <location>
        <begin position="52"/>
        <end position="75"/>
    </location>
</feature>
<evidence type="ECO:0000256" key="1">
    <source>
        <dbReference type="SAM" id="MobiDB-lite"/>
    </source>
</evidence>
<feature type="region of interest" description="Disordered" evidence="1">
    <location>
        <begin position="1"/>
        <end position="80"/>
    </location>
</feature>
<dbReference type="EMBL" id="QPFP01000067">
    <property type="protein sequence ID" value="TEB24393.1"/>
    <property type="molecule type" value="Genomic_DNA"/>
</dbReference>
<feature type="compositionally biased region" description="Basic and acidic residues" evidence="1">
    <location>
        <begin position="12"/>
        <end position="29"/>
    </location>
</feature>
<organism evidence="2 3">
    <name type="scientific">Coprinellus micaceus</name>
    <name type="common">Glistening ink-cap mushroom</name>
    <name type="synonym">Coprinus micaceus</name>
    <dbReference type="NCBI Taxonomy" id="71717"/>
    <lineage>
        <taxon>Eukaryota</taxon>
        <taxon>Fungi</taxon>
        <taxon>Dikarya</taxon>
        <taxon>Basidiomycota</taxon>
        <taxon>Agaricomycotina</taxon>
        <taxon>Agaricomycetes</taxon>
        <taxon>Agaricomycetidae</taxon>
        <taxon>Agaricales</taxon>
        <taxon>Agaricineae</taxon>
        <taxon>Psathyrellaceae</taxon>
        <taxon>Coprinellus</taxon>
    </lineage>
</organism>
<proteinExistence type="predicted"/>
<dbReference type="AlphaFoldDB" id="A0A4Y7SR99"/>
<reference evidence="2 3" key="1">
    <citation type="journal article" date="2019" name="Nat. Ecol. Evol.">
        <title>Megaphylogeny resolves global patterns of mushroom evolution.</title>
        <authorList>
            <person name="Varga T."/>
            <person name="Krizsan K."/>
            <person name="Foldi C."/>
            <person name="Dima B."/>
            <person name="Sanchez-Garcia M."/>
            <person name="Sanchez-Ramirez S."/>
            <person name="Szollosi G.J."/>
            <person name="Szarkandi J.G."/>
            <person name="Papp V."/>
            <person name="Albert L."/>
            <person name="Andreopoulos W."/>
            <person name="Angelini C."/>
            <person name="Antonin V."/>
            <person name="Barry K.W."/>
            <person name="Bougher N.L."/>
            <person name="Buchanan P."/>
            <person name="Buyck B."/>
            <person name="Bense V."/>
            <person name="Catcheside P."/>
            <person name="Chovatia M."/>
            <person name="Cooper J."/>
            <person name="Damon W."/>
            <person name="Desjardin D."/>
            <person name="Finy P."/>
            <person name="Geml J."/>
            <person name="Haridas S."/>
            <person name="Hughes K."/>
            <person name="Justo A."/>
            <person name="Karasinski D."/>
            <person name="Kautmanova I."/>
            <person name="Kiss B."/>
            <person name="Kocsube S."/>
            <person name="Kotiranta H."/>
            <person name="LaButti K.M."/>
            <person name="Lechner B.E."/>
            <person name="Liimatainen K."/>
            <person name="Lipzen A."/>
            <person name="Lukacs Z."/>
            <person name="Mihaltcheva S."/>
            <person name="Morgado L.N."/>
            <person name="Niskanen T."/>
            <person name="Noordeloos M.E."/>
            <person name="Ohm R.A."/>
            <person name="Ortiz-Santana B."/>
            <person name="Ovrebo C."/>
            <person name="Racz N."/>
            <person name="Riley R."/>
            <person name="Savchenko A."/>
            <person name="Shiryaev A."/>
            <person name="Soop K."/>
            <person name="Spirin V."/>
            <person name="Szebenyi C."/>
            <person name="Tomsovsky M."/>
            <person name="Tulloss R.E."/>
            <person name="Uehling J."/>
            <person name="Grigoriev I.V."/>
            <person name="Vagvolgyi C."/>
            <person name="Papp T."/>
            <person name="Martin F.M."/>
            <person name="Miettinen O."/>
            <person name="Hibbett D.S."/>
            <person name="Nagy L.G."/>
        </authorList>
    </citation>
    <scope>NUCLEOTIDE SEQUENCE [LARGE SCALE GENOMIC DNA]</scope>
    <source>
        <strain evidence="2 3">FP101781</strain>
    </source>
</reference>
<name>A0A4Y7SR99_COPMI</name>
<dbReference type="Proteomes" id="UP000298030">
    <property type="component" value="Unassembled WGS sequence"/>
</dbReference>
<protein>
    <submittedName>
        <fullName evidence="2">Uncharacterized protein</fullName>
    </submittedName>
</protein>
<feature type="region of interest" description="Disordered" evidence="1">
    <location>
        <begin position="98"/>
        <end position="118"/>
    </location>
</feature>
<keyword evidence="3" id="KW-1185">Reference proteome</keyword>
<evidence type="ECO:0000313" key="2">
    <source>
        <dbReference type="EMBL" id="TEB24393.1"/>
    </source>
</evidence>
<comment type="caution">
    <text evidence="2">The sequence shown here is derived from an EMBL/GenBank/DDBJ whole genome shotgun (WGS) entry which is preliminary data.</text>
</comment>
<sequence length="260" mass="28809">MREVNPAGGEESGMRKEDRLDKGEHERLPNAHRSVKVSPDGGWKTTPTSPDPRIDRLDPKRARRTDNLNRRDNSHRPGIALAPTFSASSASTLTRMILPPELRERRPSNDSVASAKHANRTGGWKHAVVCRVPVERWRVLDLENAIDWIAQGEEREGLRLSSFSMFAILLSGGRDLLHPAEHSGNQLSYAFRLLFFTSAVNPPAPRSLPLFCLGRCILLVSITTRTYPNSTYFSLGQPPPTPTPQAHLFIGVVILAGAEV</sequence>